<evidence type="ECO:0000256" key="5">
    <source>
        <dbReference type="SAM" id="MobiDB-lite"/>
    </source>
</evidence>
<keyword evidence="4" id="KW-0539">Nucleus</keyword>
<dbReference type="AlphaFoldDB" id="A0AAV2ZD03"/>
<evidence type="ECO:0000256" key="2">
    <source>
        <dbReference type="ARBA" id="ARBA00022478"/>
    </source>
</evidence>
<reference evidence="6" key="1">
    <citation type="submission" date="2022-11" db="EMBL/GenBank/DDBJ databases">
        <authorList>
            <person name="Morgan W.R."/>
            <person name="Tartar A."/>
        </authorList>
    </citation>
    <scope>NUCLEOTIDE SEQUENCE</scope>
    <source>
        <strain evidence="6">ARSEF 373</strain>
    </source>
</reference>
<feature type="compositionally biased region" description="Basic and acidic residues" evidence="5">
    <location>
        <begin position="69"/>
        <end position="88"/>
    </location>
</feature>
<dbReference type="InterPro" id="IPR007811">
    <property type="entry name" value="RPC4"/>
</dbReference>
<feature type="region of interest" description="Disordered" evidence="5">
    <location>
        <begin position="237"/>
        <end position="265"/>
    </location>
</feature>
<proteinExistence type="predicted"/>
<keyword evidence="7" id="KW-1185">Reference proteome</keyword>
<evidence type="ECO:0008006" key="8">
    <source>
        <dbReference type="Google" id="ProtNLM"/>
    </source>
</evidence>
<dbReference type="GO" id="GO:0003677">
    <property type="term" value="F:DNA binding"/>
    <property type="evidence" value="ECO:0007669"/>
    <property type="project" value="InterPro"/>
</dbReference>
<gene>
    <name evidence="6" type="ORF">N0F65_004269</name>
</gene>
<evidence type="ECO:0000256" key="4">
    <source>
        <dbReference type="ARBA" id="ARBA00023242"/>
    </source>
</evidence>
<dbReference type="PANTHER" id="PTHR13408">
    <property type="entry name" value="DNA-DIRECTED RNA POLYMERASE III"/>
    <property type="match status" value="1"/>
</dbReference>
<dbReference type="EMBL" id="DAKRPA010000011">
    <property type="protein sequence ID" value="DBA04161.1"/>
    <property type="molecule type" value="Genomic_DNA"/>
</dbReference>
<comment type="subcellular location">
    <subcellularLocation>
        <location evidence="1">Nucleus</location>
    </subcellularLocation>
</comment>
<accession>A0AAV2ZD03</accession>
<dbReference type="GO" id="GO:0005666">
    <property type="term" value="C:RNA polymerase III complex"/>
    <property type="evidence" value="ECO:0007669"/>
    <property type="project" value="InterPro"/>
</dbReference>
<feature type="compositionally biased region" description="Low complexity" evidence="5">
    <location>
        <begin position="22"/>
        <end position="35"/>
    </location>
</feature>
<reference evidence="6" key="2">
    <citation type="journal article" date="2023" name="Microbiol Resour">
        <title>Decontamination and Annotation of the Draft Genome Sequence of the Oomycete Lagenidium giganteum ARSEF 373.</title>
        <authorList>
            <person name="Morgan W.R."/>
            <person name="Tartar A."/>
        </authorList>
    </citation>
    <scope>NUCLEOTIDE SEQUENCE</scope>
    <source>
        <strain evidence="6">ARSEF 373</strain>
    </source>
</reference>
<feature type="compositionally biased region" description="Basic residues" evidence="5">
    <location>
        <begin position="36"/>
        <end position="46"/>
    </location>
</feature>
<evidence type="ECO:0000313" key="6">
    <source>
        <dbReference type="EMBL" id="DBA04161.1"/>
    </source>
</evidence>
<comment type="caution">
    <text evidence="6">The sequence shown here is derived from an EMBL/GenBank/DDBJ whole genome shotgun (WGS) entry which is preliminary data.</text>
</comment>
<keyword evidence="3" id="KW-0804">Transcription</keyword>
<evidence type="ECO:0000313" key="7">
    <source>
        <dbReference type="Proteomes" id="UP001146120"/>
    </source>
</evidence>
<dbReference type="PANTHER" id="PTHR13408:SF0">
    <property type="entry name" value="DNA-DIRECTED RNA POLYMERASE III SUBUNIT RPC4"/>
    <property type="match status" value="1"/>
</dbReference>
<feature type="region of interest" description="Disordered" evidence="5">
    <location>
        <begin position="22"/>
        <end position="114"/>
    </location>
</feature>
<dbReference type="GO" id="GO:0042797">
    <property type="term" value="P:tRNA transcription by RNA polymerase III"/>
    <property type="evidence" value="ECO:0007669"/>
    <property type="project" value="TreeGrafter"/>
</dbReference>
<dbReference type="Pfam" id="PF05132">
    <property type="entry name" value="RNA_pol_Rpc4"/>
    <property type="match status" value="1"/>
</dbReference>
<organism evidence="6 7">
    <name type="scientific">Lagenidium giganteum</name>
    <dbReference type="NCBI Taxonomy" id="4803"/>
    <lineage>
        <taxon>Eukaryota</taxon>
        <taxon>Sar</taxon>
        <taxon>Stramenopiles</taxon>
        <taxon>Oomycota</taxon>
        <taxon>Peronosporomycetes</taxon>
        <taxon>Pythiales</taxon>
        <taxon>Pythiaceae</taxon>
    </lineage>
</organism>
<dbReference type="Proteomes" id="UP001146120">
    <property type="component" value="Unassembled WGS sequence"/>
</dbReference>
<protein>
    <recommendedName>
        <fullName evidence="8">RNA polymerase III RPC4</fullName>
    </recommendedName>
</protein>
<feature type="compositionally biased region" description="Basic and acidic residues" evidence="5">
    <location>
        <begin position="237"/>
        <end position="250"/>
    </location>
</feature>
<name>A0AAV2ZD03_9STRA</name>
<sequence>MAGEEQEKKVIRTRIDSSARLASLRTSSADASAAARRPKVRTHCAKHINAPSTKRRTGGDAATEAPRPQQERAEPKAPRADFVRDRTRPARGRFGGRGEGRGRGRGRGNLPTGRVTFVGTLSGGSSYSAGSAPAARTQKTSAADGMGISVLDDDMTVGKMNQDMNAMQIEEQWPPVVKDVMEPMSLPFAREPEPATTGALFADSTGQITMADDTLLFLQLPTTLPLVSAVRINPNDEKATDAKGKQDVKMESAASAPAKDDDAVDEFGNARSGTRREEQMFDGSLSSAPGGFIGKLCVRKSGKVVLMLGDKQFDVETAQTPTFCEEVCSINSKDQQLFMLGNVSRHLVVTPDFDVLLA</sequence>
<evidence type="ECO:0000256" key="1">
    <source>
        <dbReference type="ARBA" id="ARBA00004123"/>
    </source>
</evidence>
<keyword evidence="2" id="KW-0240">DNA-directed RNA polymerase</keyword>
<evidence type="ECO:0000256" key="3">
    <source>
        <dbReference type="ARBA" id="ARBA00023163"/>
    </source>
</evidence>